<feature type="domain" description="Phosphatidic acid phosphatase type 2/haloperoxidase" evidence="8">
    <location>
        <begin position="71"/>
        <end position="179"/>
    </location>
</feature>
<keyword evidence="4" id="KW-0378">Hydrolase</keyword>
<keyword evidence="5" id="KW-1133">Transmembrane helix</keyword>
<evidence type="ECO:0000259" key="8">
    <source>
        <dbReference type="SMART" id="SM00014"/>
    </source>
</evidence>
<evidence type="ECO:0000256" key="2">
    <source>
        <dbReference type="ARBA" id="ARBA00022475"/>
    </source>
</evidence>
<evidence type="ECO:0000313" key="9">
    <source>
        <dbReference type="EMBL" id="SEG75337.1"/>
    </source>
</evidence>
<evidence type="ECO:0000256" key="1">
    <source>
        <dbReference type="ARBA" id="ARBA00004651"/>
    </source>
</evidence>
<keyword evidence="3" id="KW-0812">Transmembrane</keyword>
<reference evidence="10" key="1">
    <citation type="submission" date="2016-10" db="EMBL/GenBank/DDBJ databases">
        <authorList>
            <person name="Varghese N."/>
            <person name="Submissions S."/>
        </authorList>
    </citation>
    <scope>NUCLEOTIDE SEQUENCE [LARGE SCALE GENOMIC DNA]</scope>
    <source>
        <strain evidence="10">DSM 43163</strain>
    </source>
</reference>
<dbReference type="EMBL" id="FNVO01000011">
    <property type="protein sequence ID" value="SEG75337.1"/>
    <property type="molecule type" value="Genomic_DNA"/>
</dbReference>
<proteinExistence type="predicted"/>
<keyword evidence="6" id="KW-0472">Membrane</keyword>
<name>A0A1H6CRE7_9ACTN</name>
<dbReference type="SUPFAM" id="SSF48317">
    <property type="entry name" value="Acid phosphatase/Vanadium-dependent haloperoxidase"/>
    <property type="match status" value="1"/>
</dbReference>
<feature type="compositionally biased region" description="Basic residues" evidence="7">
    <location>
        <begin position="98"/>
        <end position="108"/>
    </location>
</feature>
<dbReference type="Proteomes" id="UP000236723">
    <property type="component" value="Unassembled WGS sequence"/>
</dbReference>
<accession>A0A1H6CRE7</accession>
<keyword evidence="10" id="KW-1185">Reference proteome</keyword>
<dbReference type="SMART" id="SM00014">
    <property type="entry name" value="acidPPc"/>
    <property type="match status" value="1"/>
</dbReference>
<dbReference type="CDD" id="cd01610">
    <property type="entry name" value="PAP2_like"/>
    <property type="match status" value="1"/>
</dbReference>
<dbReference type="Pfam" id="PF01569">
    <property type="entry name" value="PAP2"/>
    <property type="match status" value="1"/>
</dbReference>
<dbReference type="AlphaFoldDB" id="A0A1H6CRE7"/>
<feature type="region of interest" description="Disordered" evidence="7">
    <location>
        <begin position="91"/>
        <end position="115"/>
    </location>
</feature>
<dbReference type="PANTHER" id="PTHR14969">
    <property type="entry name" value="SPHINGOSINE-1-PHOSPHATE PHOSPHOHYDROLASE"/>
    <property type="match status" value="1"/>
</dbReference>
<dbReference type="GO" id="GO:0016787">
    <property type="term" value="F:hydrolase activity"/>
    <property type="evidence" value="ECO:0007669"/>
    <property type="project" value="UniProtKB-KW"/>
</dbReference>
<dbReference type="InterPro" id="IPR000326">
    <property type="entry name" value="PAP2/HPO"/>
</dbReference>
<dbReference type="PANTHER" id="PTHR14969:SF62">
    <property type="entry name" value="DECAPRENYLPHOSPHORYL-5-PHOSPHORIBOSE PHOSPHATASE RV3807C-RELATED"/>
    <property type="match status" value="1"/>
</dbReference>
<keyword evidence="2" id="KW-1003">Cell membrane</keyword>
<evidence type="ECO:0000256" key="3">
    <source>
        <dbReference type="ARBA" id="ARBA00022692"/>
    </source>
</evidence>
<evidence type="ECO:0000256" key="4">
    <source>
        <dbReference type="ARBA" id="ARBA00022801"/>
    </source>
</evidence>
<evidence type="ECO:0000256" key="6">
    <source>
        <dbReference type="ARBA" id="ARBA00023136"/>
    </source>
</evidence>
<dbReference type="GO" id="GO:0005886">
    <property type="term" value="C:plasma membrane"/>
    <property type="evidence" value="ECO:0007669"/>
    <property type="project" value="UniProtKB-SubCell"/>
</dbReference>
<organism evidence="9 10">
    <name type="scientific">Thermomonospora echinospora</name>
    <dbReference type="NCBI Taxonomy" id="1992"/>
    <lineage>
        <taxon>Bacteria</taxon>
        <taxon>Bacillati</taxon>
        <taxon>Actinomycetota</taxon>
        <taxon>Actinomycetes</taxon>
        <taxon>Streptosporangiales</taxon>
        <taxon>Thermomonosporaceae</taxon>
        <taxon>Thermomonospora</taxon>
    </lineage>
</organism>
<protein>
    <submittedName>
        <fullName evidence="9">PAP2 superfamily protein</fullName>
    </submittedName>
</protein>
<dbReference type="Gene3D" id="1.20.144.10">
    <property type="entry name" value="Phosphatidic acid phosphatase type 2/haloperoxidase"/>
    <property type="match status" value="1"/>
</dbReference>
<sequence length="200" mass="21258">MDLPVPDGVRSTADLARRVDRRLLLWVVGHSRPVLDRWMPRASRATDHLLGWWAVAAVMTAAGDPAVRSAARRAVAAMLLAEPVCNKAAKRVVDRSRPPRSLRGRRPGRIPDTGGFPSGHTAAAAAFTTAVIATTPRVGVPVGLLGAVVAYSRLYTGAHYPSDVAAGALAGATTALALHWSVTRGWPDRILRPHVRGAHV</sequence>
<evidence type="ECO:0000313" key="10">
    <source>
        <dbReference type="Proteomes" id="UP000236723"/>
    </source>
</evidence>
<gene>
    <name evidence="9" type="ORF">SAMN04489712_11120</name>
</gene>
<dbReference type="InterPro" id="IPR036938">
    <property type="entry name" value="PAP2/HPO_sf"/>
</dbReference>
<evidence type="ECO:0000256" key="7">
    <source>
        <dbReference type="SAM" id="MobiDB-lite"/>
    </source>
</evidence>
<comment type="subcellular location">
    <subcellularLocation>
        <location evidence="1">Cell membrane</location>
        <topology evidence="1">Multi-pass membrane protein</topology>
    </subcellularLocation>
</comment>
<evidence type="ECO:0000256" key="5">
    <source>
        <dbReference type="ARBA" id="ARBA00022989"/>
    </source>
</evidence>